<gene>
    <name evidence="2" type="ORF">GMRT_10298</name>
</gene>
<feature type="region of interest" description="Disordered" evidence="1">
    <location>
        <begin position="1"/>
        <end position="30"/>
    </location>
</feature>
<reference evidence="2 3" key="1">
    <citation type="submission" date="2019-05" db="EMBL/GenBank/DDBJ databases">
        <title>The compact genome of Giardia muris reveals important steps in the evolution of intestinal protozoan parasites.</title>
        <authorList>
            <person name="Xu F."/>
            <person name="Jimenez-Gonzalez A."/>
            <person name="Einarsson E."/>
            <person name="Astvaldsson A."/>
            <person name="Peirasmaki D."/>
            <person name="Eckmann L."/>
            <person name="Andersson J.O."/>
            <person name="Svard S.G."/>
            <person name="Jerlstrom-Hultqvist J."/>
        </authorList>
    </citation>
    <scope>NUCLEOTIDE SEQUENCE [LARGE SCALE GENOMIC DNA]</scope>
    <source>
        <strain evidence="2 3">Roberts-Thomson</strain>
    </source>
</reference>
<feature type="compositionally biased region" description="Basic residues" evidence="1">
    <location>
        <begin position="16"/>
        <end position="25"/>
    </location>
</feature>
<accession>A0A4Z1T724</accession>
<evidence type="ECO:0000256" key="1">
    <source>
        <dbReference type="SAM" id="MobiDB-lite"/>
    </source>
</evidence>
<dbReference type="EMBL" id="VDLU01000001">
    <property type="protein sequence ID" value="TNJ29873.1"/>
    <property type="molecule type" value="Genomic_DNA"/>
</dbReference>
<dbReference type="OrthoDB" id="10249598at2759"/>
<protein>
    <submittedName>
        <fullName evidence="2">Uncharacterized protein</fullName>
    </submittedName>
</protein>
<comment type="caution">
    <text evidence="2">The sequence shown here is derived from an EMBL/GenBank/DDBJ whole genome shotgun (WGS) entry which is preliminary data.</text>
</comment>
<name>A0A4Z1T724_GIAMU</name>
<sequence length="406" mass="46270">MNTKARSPKRSTQTRTQKRKKKRRPQPSVQVQHLTDVCPRAGFDTSYPNIDVVVALMNAVGIPPVERQFVEGVLEHQPELKLPYFERLQRIQALQREFHRSSKYRERLLIYLRDTLRKSTVESSAFSTSLSNEDESNIIGSLTRLTYHAVRMISIVKAARDFLGHPINFPTMNTVSVAIKEKWYTLLRADTFYDSETIPKIFTLLQFCGHNKGVIDAGKMIKEYLDKATTVQMQLGGDGPVMPRVSAASSSPYKLKENLAAASSVDKENRSGTYLDISPGADFGLRMLINVPYLTETATDSFVEQPRQITDVISRWHAYLWSHPSAYQPRPEEGKEYSIQMLSGRECLEILKDEPQTLTAAWKVRTSLERRPWGTHIIPVSVMVPIDTSLQRREQYPITLRTNDGP</sequence>
<proteinExistence type="predicted"/>
<organism evidence="2 3">
    <name type="scientific">Giardia muris</name>
    <dbReference type="NCBI Taxonomy" id="5742"/>
    <lineage>
        <taxon>Eukaryota</taxon>
        <taxon>Metamonada</taxon>
        <taxon>Diplomonadida</taxon>
        <taxon>Hexamitidae</taxon>
        <taxon>Giardiinae</taxon>
        <taxon>Giardia</taxon>
    </lineage>
</organism>
<dbReference type="Proteomes" id="UP000315496">
    <property type="component" value="Chromosome 1"/>
</dbReference>
<keyword evidence="3" id="KW-1185">Reference proteome</keyword>
<evidence type="ECO:0000313" key="3">
    <source>
        <dbReference type="Proteomes" id="UP000315496"/>
    </source>
</evidence>
<evidence type="ECO:0000313" key="2">
    <source>
        <dbReference type="EMBL" id="TNJ29873.1"/>
    </source>
</evidence>
<dbReference type="AlphaFoldDB" id="A0A4Z1T724"/>
<dbReference type="VEuPathDB" id="GiardiaDB:GMRT_10298"/>